<dbReference type="InterPro" id="IPR004014">
    <property type="entry name" value="ATPase_P-typ_cation-transptr_N"/>
</dbReference>
<evidence type="ECO:0000256" key="9">
    <source>
        <dbReference type="ARBA" id="ARBA00023136"/>
    </source>
</evidence>
<organism evidence="13 14">
    <name type="scientific">Natrinema altunense</name>
    <dbReference type="NCBI Taxonomy" id="222984"/>
    <lineage>
        <taxon>Archaea</taxon>
        <taxon>Methanobacteriati</taxon>
        <taxon>Methanobacteriota</taxon>
        <taxon>Stenosarchaea group</taxon>
        <taxon>Halobacteria</taxon>
        <taxon>Halobacteriales</taxon>
        <taxon>Natrialbaceae</taxon>
        <taxon>Natrinema</taxon>
    </lineage>
</organism>
<keyword evidence="8 11" id="KW-1133">Transmembrane helix</keyword>
<dbReference type="OrthoDB" id="8588at2157"/>
<evidence type="ECO:0000256" key="11">
    <source>
        <dbReference type="SAM" id="Phobius"/>
    </source>
</evidence>
<feature type="transmembrane region" description="Helical" evidence="11">
    <location>
        <begin position="52"/>
        <end position="75"/>
    </location>
</feature>
<feature type="transmembrane region" description="Helical" evidence="11">
    <location>
        <begin position="736"/>
        <end position="759"/>
    </location>
</feature>
<feature type="region of interest" description="Disordered" evidence="10">
    <location>
        <begin position="1"/>
        <end position="25"/>
    </location>
</feature>
<dbReference type="PRINTS" id="PR00120">
    <property type="entry name" value="HATPASE"/>
</dbReference>
<keyword evidence="3" id="KW-0479">Metal-binding</keyword>
<evidence type="ECO:0000256" key="1">
    <source>
        <dbReference type="ARBA" id="ARBA00004141"/>
    </source>
</evidence>
<feature type="domain" description="Cation-transporting P-type ATPase N-terminal" evidence="12">
    <location>
        <begin position="4"/>
        <end position="77"/>
    </location>
</feature>
<dbReference type="SUPFAM" id="SSF81665">
    <property type="entry name" value="Calcium ATPase, transmembrane domain M"/>
    <property type="match status" value="1"/>
</dbReference>
<feature type="compositionally biased region" description="Basic and acidic residues" evidence="10">
    <location>
        <begin position="1"/>
        <end position="10"/>
    </location>
</feature>
<protein>
    <submittedName>
        <fullName evidence="13">Cation-translocating P-type ATPase</fullName>
    </submittedName>
</protein>
<proteinExistence type="predicted"/>
<keyword evidence="7" id="KW-1278">Translocase</keyword>
<dbReference type="GO" id="GO:0016887">
    <property type="term" value="F:ATP hydrolysis activity"/>
    <property type="evidence" value="ECO:0007669"/>
    <property type="project" value="InterPro"/>
</dbReference>
<feature type="transmembrane region" description="Helical" evidence="11">
    <location>
        <begin position="833"/>
        <end position="856"/>
    </location>
</feature>
<keyword evidence="4" id="KW-0547">Nucleotide-binding</keyword>
<evidence type="ECO:0000313" key="14">
    <source>
        <dbReference type="Proteomes" id="UP000292704"/>
    </source>
</evidence>
<dbReference type="NCBIfam" id="TIGR01494">
    <property type="entry name" value="ATPase_P-type"/>
    <property type="match status" value="3"/>
</dbReference>
<dbReference type="GO" id="GO:0005886">
    <property type="term" value="C:plasma membrane"/>
    <property type="evidence" value="ECO:0007669"/>
    <property type="project" value="TreeGrafter"/>
</dbReference>
<keyword evidence="6" id="KW-0460">Magnesium</keyword>
<dbReference type="EMBL" id="SHMR01000003">
    <property type="protein sequence ID" value="RZH67891.1"/>
    <property type="molecule type" value="Genomic_DNA"/>
</dbReference>
<evidence type="ECO:0000256" key="10">
    <source>
        <dbReference type="SAM" id="MobiDB-lite"/>
    </source>
</evidence>
<dbReference type="InterPro" id="IPR008250">
    <property type="entry name" value="ATPase_P-typ_transduc_dom_A_sf"/>
</dbReference>
<dbReference type="SMART" id="SM00831">
    <property type="entry name" value="Cation_ATPase_N"/>
    <property type="match status" value="1"/>
</dbReference>
<name>A0A482XWD6_9EURY</name>
<evidence type="ECO:0000256" key="4">
    <source>
        <dbReference type="ARBA" id="ARBA00022741"/>
    </source>
</evidence>
<dbReference type="PANTHER" id="PTHR24093:SF506">
    <property type="entry name" value="CATION-TRANSPORTING ATPASE PMA1"/>
    <property type="match status" value="1"/>
</dbReference>
<gene>
    <name evidence="13" type="ORF">ELS17_10225</name>
</gene>
<dbReference type="InterPro" id="IPR001757">
    <property type="entry name" value="P_typ_ATPase"/>
</dbReference>
<dbReference type="InterPro" id="IPR044492">
    <property type="entry name" value="P_typ_ATPase_HD_dom"/>
</dbReference>
<dbReference type="Gene3D" id="2.70.150.10">
    <property type="entry name" value="Calcium-transporting ATPase, cytoplasmic transduction domain A"/>
    <property type="match status" value="1"/>
</dbReference>
<dbReference type="Pfam" id="PF00690">
    <property type="entry name" value="Cation_ATPase_N"/>
    <property type="match status" value="1"/>
</dbReference>
<evidence type="ECO:0000256" key="6">
    <source>
        <dbReference type="ARBA" id="ARBA00022842"/>
    </source>
</evidence>
<dbReference type="Gene3D" id="1.20.1110.10">
    <property type="entry name" value="Calcium-transporting ATPase, transmembrane domain"/>
    <property type="match status" value="1"/>
</dbReference>
<keyword evidence="9 11" id="KW-0472">Membrane</keyword>
<dbReference type="InterPro" id="IPR023299">
    <property type="entry name" value="ATPase_P-typ_cyto_dom_N"/>
</dbReference>
<evidence type="ECO:0000256" key="5">
    <source>
        <dbReference type="ARBA" id="ARBA00022840"/>
    </source>
</evidence>
<dbReference type="PROSITE" id="PS00154">
    <property type="entry name" value="ATPASE_E1_E2"/>
    <property type="match status" value="1"/>
</dbReference>
<evidence type="ECO:0000259" key="12">
    <source>
        <dbReference type="SMART" id="SM00831"/>
    </source>
</evidence>
<feature type="transmembrane region" description="Helical" evidence="11">
    <location>
        <begin position="800"/>
        <end position="821"/>
    </location>
</feature>
<evidence type="ECO:0000256" key="2">
    <source>
        <dbReference type="ARBA" id="ARBA00022692"/>
    </source>
</evidence>
<dbReference type="SFLD" id="SFLDF00027">
    <property type="entry name" value="p-type_atpase"/>
    <property type="match status" value="1"/>
</dbReference>
<feature type="transmembrane region" description="Helical" evidence="11">
    <location>
        <begin position="765"/>
        <end position="788"/>
    </location>
</feature>
<dbReference type="Proteomes" id="UP000292704">
    <property type="component" value="Unassembled WGS sequence"/>
</dbReference>
<dbReference type="SFLD" id="SFLDS00003">
    <property type="entry name" value="Haloacid_Dehalogenase"/>
    <property type="match status" value="1"/>
</dbReference>
<reference evidence="13 14" key="1">
    <citation type="submission" date="2019-02" db="EMBL/GenBank/DDBJ databases">
        <title>Genome analysis provides insights into bioremediation potentialities and Haloocin production by Natrinema altunense strain 4.1R isolated from Chott Douz in Tunisian desert.</title>
        <authorList>
            <person name="Najjari A."/>
            <person name="Youssef N."/>
            <person name="Ben Dhia O."/>
            <person name="Ferjani R."/>
            <person name="El Hidri D."/>
            <person name="Ouzari H.I."/>
            <person name="Cherif A."/>
        </authorList>
    </citation>
    <scope>NUCLEOTIDE SEQUENCE [LARGE SCALE GENOMIC DNA]</scope>
    <source>
        <strain evidence="13 14">4.1R</strain>
    </source>
</reference>
<dbReference type="STRING" id="222984.GCA_000731985_03550"/>
<feature type="transmembrane region" description="Helical" evidence="11">
    <location>
        <begin position="664"/>
        <end position="690"/>
    </location>
</feature>
<keyword evidence="5" id="KW-0067">ATP-binding</keyword>
<dbReference type="RefSeq" id="WP_130170598.1">
    <property type="nucleotide sequence ID" value="NZ_SHMR01000003.1"/>
</dbReference>
<comment type="caution">
    <text evidence="13">The sequence shown here is derived from an EMBL/GenBank/DDBJ whole genome shotgun (WGS) entry which is preliminary data.</text>
</comment>
<feature type="transmembrane region" description="Helical" evidence="11">
    <location>
        <begin position="81"/>
        <end position="100"/>
    </location>
</feature>
<dbReference type="InterPro" id="IPR023298">
    <property type="entry name" value="ATPase_P-typ_TM_dom_sf"/>
</dbReference>
<dbReference type="GO" id="GO:0005524">
    <property type="term" value="F:ATP binding"/>
    <property type="evidence" value="ECO:0007669"/>
    <property type="project" value="UniProtKB-KW"/>
</dbReference>
<dbReference type="SUPFAM" id="SSF81660">
    <property type="entry name" value="Metal cation-transporting ATPase, ATP-binding domain N"/>
    <property type="match status" value="1"/>
</dbReference>
<dbReference type="SFLD" id="SFLDG00002">
    <property type="entry name" value="C1.7:_P-type_atpase_like"/>
    <property type="match status" value="1"/>
</dbReference>
<dbReference type="GO" id="GO:0005388">
    <property type="term" value="F:P-type calcium transporter activity"/>
    <property type="evidence" value="ECO:0007669"/>
    <property type="project" value="TreeGrafter"/>
</dbReference>
<accession>A0A482XWD6</accession>
<comment type="subcellular location">
    <subcellularLocation>
        <location evidence="1">Membrane</location>
        <topology evidence="1">Multi-pass membrane protein</topology>
    </subcellularLocation>
</comment>
<dbReference type="PANTHER" id="PTHR24093">
    <property type="entry name" value="CATION TRANSPORTING ATPASE"/>
    <property type="match status" value="1"/>
</dbReference>
<dbReference type="Pfam" id="PF00122">
    <property type="entry name" value="E1-E2_ATPase"/>
    <property type="match status" value="1"/>
</dbReference>
<dbReference type="Pfam" id="PF13246">
    <property type="entry name" value="Cation_ATPase"/>
    <property type="match status" value="1"/>
</dbReference>
<evidence type="ECO:0000256" key="7">
    <source>
        <dbReference type="ARBA" id="ARBA00022967"/>
    </source>
</evidence>
<dbReference type="SUPFAM" id="SSF56784">
    <property type="entry name" value="HAD-like"/>
    <property type="match status" value="1"/>
</dbReference>
<evidence type="ECO:0000313" key="13">
    <source>
        <dbReference type="EMBL" id="RZH67891.1"/>
    </source>
</evidence>
<dbReference type="Pfam" id="PF00689">
    <property type="entry name" value="Cation_ATPase_C"/>
    <property type="match status" value="1"/>
</dbReference>
<dbReference type="InterPro" id="IPR036412">
    <property type="entry name" value="HAD-like_sf"/>
</dbReference>
<evidence type="ECO:0000256" key="8">
    <source>
        <dbReference type="ARBA" id="ARBA00022989"/>
    </source>
</evidence>
<dbReference type="AlphaFoldDB" id="A0A482XWD6"/>
<dbReference type="InterPro" id="IPR023214">
    <property type="entry name" value="HAD_sf"/>
</dbReference>
<dbReference type="InterPro" id="IPR018303">
    <property type="entry name" value="ATPase_P-typ_P_site"/>
</dbReference>
<dbReference type="Gene3D" id="3.40.50.1000">
    <property type="entry name" value="HAD superfamily/HAD-like"/>
    <property type="match status" value="1"/>
</dbReference>
<sequence length="861" mass="91529">MSEKPHELPAERVVSSLESRTDGLTGDEVRRRREAYGENDIVRGGGRSPVDILVAQFNSALIWVLLAAAGLSIWAGHAVDAILIAIIVVANGVFGFVQDYRAERSLESLRELAAPTATVRRDGEERPIDATGLVPGDIVVLRGGDVVPADGRLLETADLEVDEASLTGESVPVSKSPSPVESATPLAERASMVYKGTSVTRGKGVAVVTGTGMETEVGGIARELAATEATRTPLQDELDELGRTLGLGVIVLSALVAPLLLLRGTAAVQAALTAVSLAVAAIPEGLPAVVTLTLALGVRKMSAENALVRRLPAVEALGAVDVICTDKTGTLTQGQMTVSRLWVNDAVIALDSRETDGDAVEREDIGDRENLLLEISVLCNDSTLEDGDPTEQALLAAADRRGLDIDGLRDSNPRTGEVPFSSERKWMGTVHDDIGYVKGAPEVLVEHCDRILTADGPKPLTDERRERVEATVRAFGDDALRVLAMAYREAVADADDLADGLTFVGLTGMIDPPREEVADAIARTTHAGIGVKMVTGDNVRTARAIADSLGLGTAVLEGGEIERLDDETLRDRVDSVDVFARTSPEHKVRILQALQKRGNDVAMTGDGVNDAPALKNADVGVAMGVRGTEVARQASDIVLLDDDYATIERAVERGRGIFDNIWKFVAYLLSANVAEVAIVFLASLSGYLILPAVQLLWINLLTDGLPALALGADPVSDDVMERPPRDPDRGIVDRPMLGLIGGTGAVTTVVVLALMFYTLAGAPAVTAYALTMVFTAFVCLEFVKLYVVRWLRETPTLSNPWLAAAVASSIVLQLAVLYTPLNRYFGTVPLEVADWGLIGLVLALCLPAYVAIGVLVRRMDR</sequence>
<dbReference type="GO" id="GO:0046872">
    <property type="term" value="F:metal ion binding"/>
    <property type="evidence" value="ECO:0007669"/>
    <property type="project" value="UniProtKB-KW"/>
</dbReference>
<dbReference type="PRINTS" id="PR00119">
    <property type="entry name" value="CATATPASE"/>
</dbReference>
<keyword evidence="2 11" id="KW-0812">Transmembrane</keyword>
<dbReference type="Gene3D" id="3.40.1110.10">
    <property type="entry name" value="Calcium-transporting ATPase, cytoplasmic domain N"/>
    <property type="match status" value="1"/>
</dbReference>
<evidence type="ECO:0000256" key="3">
    <source>
        <dbReference type="ARBA" id="ARBA00022723"/>
    </source>
</evidence>
<dbReference type="InterPro" id="IPR006068">
    <property type="entry name" value="ATPase_P-typ_cation-transptr_C"/>
</dbReference>
<dbReference type="InterPro" id="IPR059000">
    <property type="entry name" value="ATPase_P-type_domA"/>
</dbReference>
<dbReference type="SUPFAM" id="SSF81653">
    <property type="entry name" value="Calcium ATPase, transduction domain A"/>
    <property type="match status" value="1"/>
</dbReference>